<keyword evidence="3" id="KW-1185">Reference proteome</keyword>
<evidence type="ECO:0000313" key="2">
    <source>
        <dbReference type="EMBL" id="GIH40825.1"/>
    </source>
</evidence>
<feature type="signal peptide" evidence="1">
    <location>
        <begin position="1"/>
        <end position="25"/>
    </location>
</feature>
<gene>
    <name evidence="2" type="ORF">Mco01_38250</name>
</gene>
<comment type="caution">
    <text evidence="2">The sequence shown here is derived from an EMBL/GenBank/DDBJ whole genome shotgun (WGS) entry which is preliminary data.</text>
</comment>
<organism evidence="2 3">
    <name type="scientific">Microbispora corallina</name>
    <dbReference type="NCBI Taxonomy" id="83302"/>
    <lineage>
        <taxon>Bacteria</taxon>
        <taxon>Bacillati</taxon>
        <taxon>Actinomycetota</taxon>
        <taxon>Actinomycetes</taxon>
        <taxon>Streptosporangiales</taxon>
        <taxon>Streptosporangiaceae</taxon>
        <taxon>Microbispora</taxon>
    </lineage>
</organism>
<dbReference type="RefSeq" id="WP_204058216.1">
    <property type="nucleotide sequence ID" value="NZ_BAAAGP010000014.1"/>
</dbReference>
<feature type="chain" id="PRO_5046693803" description="Lipoprotein" evidence="1">
    <location>
        <begin position="26"/>
        <end position="218"/>
    </location>
</feature>
<protein>
    <recommendedName>
        <fullName evidence="4">Lipoprotein</fullName>
    </recommendedName>
</protein>
<accession>A0ABQ4G1B4</accession>
<proteinExistence type="predicted"/>
<evidence type="ECO:0000256" key="1">
    <source>
        <dbReference type="SAM" id="SignalP"/>
    </source>
</evidence>
<dbReference type="Proteomes" id="UP000603904">
    <property type="component" value="Unassembled WGS sequence"/>
</dbReference>
<sequence length="218" mass="22843">MVRRGLALVVAGILLAGVGATPAQAAGDRPLTAAEIKKALLARKDLGKGWLVLAGTYDGARLSTYRVDVARCADALTAYDSVFGGGRPGAIVVNEKGGGLLQVLSGNAGELAMLETAAKRVGAACDGVVGFRQGSAFKKKKVARMGDATYAFEVTFDYARYAGADTSTMVSEYVVVPYRSSVIVYQGLTGKGHPTWPLTVKIAKRAVAKVKALYAKRR</sequence>
<name>A0ABQ4G1B4_9ACTN</name>
<reference evidence="2 3" key="1">
    <citation type="submission" date="2021-01" db="EMBL/GenBank/DDBJ databases">
        <title>Whole genome shotgun sequence of Microbispora corallina NBRC 16416.</title>
        <authorList>
            <person name="Komaki H."/>
            <person name="Tamura T."/>
        </authorList>
    </citation>
    <scope>NUCLEOTIDE SEQUENCE [LARGE SCALE GENOMIC DNA]</scope>
    <source>
        <strain evidence="2 3">NBRC 16416</strain>
    </source>
</reference>
<evidence type="ECO:0008006" key="4">
    <source>
        <dbReference type="Google" id="ProtNLM"/>
    </source>
</evidence>
<dbReference type="EMBL" id="BOOC01000016">
    <property type="protein sequence ID" value="GIH40825.1"/>
    <property type="molecule type" value="Genomic_DNA"/>
</dbReference>
<evidence type="ECO:0000313" key="3">
    <source>
        <dbReference type="Proteomes" id="UP000603904"/>
    </source>
</evidence>
<keyword evidence="1" id="KW-0732">Signal</keyword>